<dbReference type="EMBL" id="CP022112">
    <property type="protein sequence ID" value="ASG24432.1"/>
    <property type="molecule type" value="Genomic_DNA"/>
</dbReference>
<keyword evidence="16" id="KW-1185">Reference proteome</keyword>
<comment type="subcellular location">
    <subcellularLocation>
        <location evidence="1 10">Cell outer membrane</location>
        <topology evidence="1 10">Multi-pass membrane protein</topology>
    </subcellularLocation>
</comment>
<dbReference type="InterPro" id="IPR037066">
    <property type="entry name" value="Plug_dom_sf"/>
</dbReference>
<dbReference type="PANTHER" id="PTHR32552">
    <property type="entry name" value="FERRICHROME IRON RECEPTOR-RELATED"/>
    <property type="match status" value="1"/>
</dbReference>
<keyword evidence="4 10" id="KW-1134">Transmembrane beta strand</keyword>
<dbReference type="Gene3D" id="2.40.170.20">
    <property type="entry name" value="TonB-dependent receptor, beta-barrel domain"/>
    <property type="match status" value="1"/>
</dbReference>
<evidence type="ECO:0000256" key="12">
    <source>
        <dbReference type="SAM" id="SignalP"/>
    </source>
</evidence>
<keyword evidence="5 10" id="KW-0812">Transmembrane</keyword>
<dbReference type="GO" id="GO:0015344">
    <property type="term" value="F:siderophore uptake transmembrane transporter activity"/>
    <property type="evidence" value="ECO:0007669"/>
    <property type="project" value="TreeGrafter"/>
</dbReference>
<feature type="signal peptide" evidence="12">
    <location>
        <begin position="1"/>
        <end position="26"/>
    </location>
</feature>
<reference evidence="15 16" key="1">
    <citation type="submission" date="2017-06" db="EMBL/GenBank/DDBJ databases">
        <title>Complete genome sequence of Nitrospirillum amazonense strain CBAmC, an endophytic nitrogen-fixing and plant growth-promoting bacterium, isolated from sugarcane.</title>
        <authorList>
            <person name="Schwab S."/>
            <person name="dos Santos Teixeira K.R."/>
            <person name="Simoes Araujo J.L."/>
            <person name="Soares Vidal M."/>
            <person name="Borges de Freitas H.R."/>
            <person name="Rivello Crivelaro A.L."/>
            <person name="Bueno de Camargo Nunes A."/>
            <person name="dos Santos C.M."/>
            <person name="Palmeira da Silva Rosa D."/>
            <person name="da Silva Padilha D."/>
            <person name="da Silva E."/>
            <person name="Araujo Terra L."/>
            <person name="Soares Mendes V."/>
            <person name="Farinelli L."/>
            <person name="Magalhaes Cruz L."/>
            <person name="Baldani J.I."/>
        </authorList>
    </citation>
    <scope>NUCLEOTIDE SEQUENCE [LARGE SCALE GENOMIC DNA]</scope>
    <source>
        <strain evidence="15 16">CBAmC</strain>
    </source>
</reference>
<dbReference type="CDD" id="cd01347">
    <property type="entry name" value="ligand_gated_channel"/>
    <property type="match status" value="1"/>
</dbReference>
<evidence type="ECO:0000256" key="9">
    <source>
        <dbReference type="ARBA" id="ARBA00023237"/>
    </source>
</evidence>
<dbReference type="GO" id="GO:0009279">
    <property type="term" value="C:cell outer membrane"/>
    <property type="evidence" value="ECO:0007669"/>
    <property type="project" value="UniProtKB-SubCell"/>
</dbReference>
<dbReference type="RefSeq" id="WP_088874862.1">
    <property type="nucleotide sequence ID" value="NZ_CP022112.1"/>
</dbReference>
<proteinExistence type="inferred from homology"/>
<evidence type="ECO:0000256" key="2">
    <source>
        <dbReference type="ARBA" id="ARBA00009810"/>
    </source>
</evidence>
<evidence type="ECO:0000256" key="5">
    <source>
        <dbReference type="ARBA" id="ARBA00022692"/>
    </source>
</evidence>
<accession>A0A248K0F6</accession>
<dbReference type="Pfam" id="PF00593">
    <property type="entry name" value="TonB_dep_Rec_b-barrel"/>
    <property type="match status" value="1"/>
</dbReference>
<dbReference type="Gene3D" id="2.170.130.10">
    <property type="entry name" value="TonB-dependent receptor, plug domain"/>
    <property type="match status" value="1"/>
</dbReference>
<dbReference type="InterPro" id="IPR010105">
    <property type="entry name" value="TonB_sidphr_rcpt"/>
</dbReference>
<evidence type="ECO:0000256" key="1">
    <source>
        <dbReference type="ARBA" id="ARBA00004571"/>
    </source>
</evidence>
<evidence type="ECO:0000256" key="6">
    <source>
        <dbReference type="ARBA" id="ARBA00023077"/>
    </source>
</evidence>
<keyword evidence="8 15" id="KW-0675">Receptor</keyword>
<keyword evidence="6 11" id="KW-0798">TonB box</keyword>
<evidence type="ECO:0000256" key="3">
    <source>
        <dbReference type="ARBA" id="ARBA00022448"/>
    </source>
</evidence>
<dbReference type="NCBIfam" id="TIGR01783">
    <property type="entry name" value="TonB-siderophor"/>
    <property type="match status" value="1"/>
</dbReference>
<dbReference type="PANTHER" id="PTHR32552:SF90">
    <property type="entry name" value="METAL-PSEUDOPALINE RECEPTOR CNTO"/>
    <property type="match status" value="1"/>
</dbReference>
<protein>
    <submittedName>
        <fullName evidence="15">TonB-dependent siderophore receptor</fullName>
    </submittedName>
</protein>
<dbReference type="Pfam" id="PF07715">
    <property type="entry name" value="Plug"/>
    <property type="match status" value="1"/>
</dbReference>
<name>A0A248K0F6_9PROT</name>
<keyword evidence="9 10" id="KW-0998">Cell outer membrane</keyword>
<sequence length="718" mass="78789">MKGHSGIRFFCAATAAYLMLQPVARAAEDQAPATGDTLEEITVTAQKQQYVGTVPAKDVPQNVQTLSGATLQEVGISRLADALDLVSGVARQNSYGGLWDGFAVRGFAGDINVPSGFLVNGFNYGRGFGGTRDVSGVERIDVLKGPTSALFGRGEPGGTVNIITKQPQFTPEGSVMLEGGSYSHFRGEADYTTPLSRRLAVRMNGAFEDEDSFRDTVHARKETVSPSILWFLNDNTSVSYQFAYTHQEVPFDRGVVAVNGKLGVIPISRFLGEPADGPTKTNDYGHQLQLQHDFNDKWGVLLGAGYRTTDLTGYGETPELVTSRQPFFTDGRTLSRQRRYTSYDTKDLVLRGEINGQFDTFGITHHVLVGADYDDFKFNNFQTRSRPPALSTHPTFAQQNAIDIYNPVYTPASLLPATTSLVFNQYERDKTTGAYVQDQIDVTDSIKLRLGARYDDFSQSILTRATNVTTRQNPDSFSPQVGIVYEPTKSISVYFSYGQGFRANTGQDYYGTPFAPERTESYEVGAKYVSPDQGITSSIALFKMSKDNIITADPVHSGYVIAIGTAESKGVEFDVSAKLPYDFRLLGSFAYVDAYSTSSVLDPDFGKVVAAGDPLINIPELSGNLILFKDFSVMEKPANVGIGVNYVDKRLGETGTTFTLPAYTLVRLMGSVHLTDDIELSGEINNLFDKTWYANSYAALWVQPGAPRTFKARVRYKF</sequence>
<feature type="chain" id="PRO_5012580347" evidence="12">
    <location>
        <begin position="27"/>
        <end position="718"/>
    </location>
</feature>
<evidence type="ECO:0000256" key="10">
    <source>
        <dbReference type="PROSITE-ProRule" id="PRU01360"/>
    </source>
</evidence>
<organism evidence="15 16">
    <name type="scientific">Nitrospirillum viridazoti CBAmc</name>
    <dbReference type="NCBI Taxonomy" id="1441467"/>
    <lineage>
        <taxon>Bacteria</taxon>
        <taxon>Pseudomonadati</taxon>
        <taxon>Pseudomonadota</taxon>
        <taxon>Alphaproteobacteria</taxon>
        <taxon>Rhodospirillales</taxon>
        <taxon>Azospirillaceae</taxon>
        <taxon>Nitrospirillum</taxon>
        <taxon>Nitrospirillum viridazoti</taxon>
    </lineage>
</organism>
<evidence type="ECO:0000259" key="14">
    <source>
        <dbReference type="Pfam" id="PF07715"/>
    </source>
</evidence>
<evidence type="ECO:0000313" key="15">
    <source>
        <dbReference type="EMBL" id="ASG24432.1"/>
    </source>
</evidence>
<dbReference type="AlphaFoldDB" id="A0A248K0F6"/>
<evidence type="ECO:0000256" key="11">
    <source>
        <dbReference type="RuleBase" id="RU003357"/>
    </source>
</evidence>
<dbReference type="KEGG" id="nao:Y958_26500"/>
<dbReference type="SUPFAM" id="SSF56935">
    <property type="entry name" value="Porins"/>
    <property type="match status" value="1"/>
</dbReference>
<dbReference type="InterPro" id="IPR012910">
    <property type="entry name" value="Plug_dom"/>
</dbReference>
<comment type="similarity">
    <text evidence="2 10 11">Belongs to the TonB-dependent receptor family.</text>
</comment>
<dbReference type="PROSITE" id="PS52016">
    <property type="entry name" value="TONB_DEPENDENT_REC_3"/>
    <property type="match status" value="1"/>
</dbReference>
<evidence type="ECO:0000256" key="4">
    <source>
        <dbReference type="ARBA" id="ARBA00022452"/>
    </source>
</evidence>
<dbReference type="GO" id="GO:0038023">
    <property type="term" value="F:signaling receptor activity"/>
    <property type="evidence" value="ECO:0007669"/>
    <property type="project" value="InterPro"/>
</dbReference>
<evidence type="ECO:0000259" key="13">
    <source>
        <dbReference type="Pfam" id="PF00593"/>
    </source>
</evidence>
<keyword evidence="3 10" id="KW-0813">Transport</keyword>
<keyword evidence="12" id="KW-0732">Signal</keyword>
<evidence type="ECO:0000256" key="7">
    <source>
        <dbReference type="ARBA" id="ARBA00023136"/>
    </source>
</evidence>
<dbReference type="InterPro" id="IPR036942">
    <property type="entry name" value="Beta-barrel_TonB_sf"/>
</dbReference>
<dbReference type="Proteomes" id="UP000197153">
    <property type="component" value="Chromosome 3"/>
</dbReference>
<dbReference type="InterPro" id="IPR000531">
    <property type="entry name" value="Beta-barrel_TonB"/>
</dbReference>
<gene>
    <name evidence="15" type="ORF">Y958_26500</name>
</gene>
<feature type="domain" description="TonB-dependent receptor plug" evidence="14">
    <location>
        <begin position="56"/>
        <end position="159"/>
    </location>
</feature>
<dbReference type="GO" id="GO:0015891">
    <property type="term" value="P:siderophore transport"/>
    <property type="evidence" value="ECO:0007669"/>
    <property type="project" value="InterPro"/>
</dbReference>
<feature type="domain" description="TonB-dependent receptor-like beta-barrel" evidence="13">
    <location>
        <begin position="231"/>
        <end position="687"/>
    </location>
</feature>
<evidence type="ECO:0000256" key="8">
    <source>
        <dbReference type="ARBA" id="ARBA00023170"/>
    </source>
</evidence>
<dbReference type="InterPro" id="IPR039426">
    <property type="entry name" value="TonB-dep_rcpt-like"/>
</dbReference>
<keyword evidence="7 10" id="KW-0472">Membrane</keyword>
<evidence type="ECO:0000313" key="16">
    <source>
        <dbReference type="Proteomes" id="UP000197153"/>
    </source>
</evidence>